<dbReference type="NCBIfam" id="TIGR01509">
    <property type="entry name" value="HAD-SF-IA-v3"/>
    <property type="match status" value="1"/>
</dbReference>
<protein>
    <submittedName>
        <fullName evidence="1">Pyrimidine 5'-nucleotidase</fullName>
    </submittedName>
</protein>
<organism evidence="1 2">
    <name type="scientific">Stappia indica</name>
    <dbReference type="NCBI Taxonomy" id="538381"/>
    <lineage>
        <taxon>Bacteria</taxon>
        <taxon>Pseudomonadati</taxon>
        <taxon>Pseudomonadota</taxon>
        <taxon>Alphaproteobacteria</taxon>
        <taxon>Hyphomicrobiales</taxon>
        <taxon>Stappiaceae</taxon>
        <taxon>Stappia</taxon>
    </lineage>
</organism>
<dbReference type="OrthoDB" id="9803141at2"/>
<reference evidence="1 2" key="1">
    <citation type="submission" date="2019-12" db="EMBL/GenBank/DDBJ databases">
        <title>The genome of Stappia indica PHM037.</title>
        <authorList>
            <person name="Kacar D."/>
            <person name="Galan B."/>
            <person name="Canedo L."/>
            <person name="Rodriguez P."/>
            <person name="de la Calle F."/>
            <person name="Garcia J.L."/>
        </authorList>
    </citation>
    <scope>NUCLEOTIDE SEQUENCE [LARGE SCALE GENOMIC DNA]</scope>
    <source>
        <strain evidence="1 2">PHM037</strain>
    </source>
</reference>
<dbReference type="AlphaFoldDB" id="A0A857CB19"/>
<dbReference type="SFLD" id="SFLDS00003">
    <property type="entry name" value="Haloacid_Dehalogenase"/>
    <property type="match status" value="1"/>
</dbReference>
<dbReference type="PANTHER" id="PTHR12725">
    <property type="entry name" value="HALOACID DEHALOGENASE-LIKE HYDROLASE"/>
    <property type="match status" value="1"/>
</dbReference>
<dbReference type="SFLD" id="SFLDG01129">
    <property type="entry name" value="C1.5:_HAD__Beta-PGM__Phosphata"/>
    <property type="match status" value="1"/>
</dbReference>
<dbReference type="CDD" id="cd02604">
    <property type="entry name" value="HAD_5NT"/>
    <property type="match status" value="1"/>
</dbReference>
<dbReference type="NCBIfam" id="TIGR01993">
    <property type="entry name" value="Pyr-5-nucltdase"/>
    <property type="match status" value="1"/>
</dbReference>
<dbReference type="Gene3D" id="3.40.50.1000">
    <property type="entry name" value="HAD superfamily/HAD-like"/>
    <property type="match status" value="1"/>
</dbReference>
<accession>A0A857CB19</accession>
<dbReference type="InterPro" id="IPR023214">
    <property type="entry name" value="HAD_sf"/>
</dbReference>
<dbReference type="InterPro" id="IPR010237">
    <property type="entry name" value="Pyr-5-nucltdase"/>
</dbReference>
<dbReference type="Gene3D" id="1.10.150.450">
    <property type="match status" value="1"/>
</dbReference>
<proteinExistence type="predicted"/>
<dbReference type="InterPro" id="IPR036412">
    <property type="entry name" value="HAD-like_sf"/>
</dbReference>
<dbReference type="SUPFAM" id="SSF56784">
    <property type="entry name" value="HAD-like"/>
    <property type="match status" value="1"/>
</dbReference>
<dbReference type="Pfam" id="PF00702">
    <property type="entry name" value="Hydrolase"/>
    <property type="match status" value="1"/>
</dbReference>
<name>A0A857CB19_9HYPH</name>
<evidence type="ECO:0000313" key="2">
    <source>
        <dbReference type="Proteomes" id="UP000435648"/>
    </source>
</evidence>
<dbReference type="KEGG" id="siw:GH266_17150"/>
<dbReference type="EMBL" id="CP046908">
    <property type="protein sequence ID" value="QGZ36065.1"/>
    <property type="molecule type" value="Genomic_DNA"/>
</dbReference>
<dbReference type="PANTHER" id="PTHR12725:SF117">
    <property type="entry name" value="HALOACID DEHALOGENASE-LIKE HYDROLASE"/>
    <property type="match status" value="1"/>
</dbReference>
<dbReference type="SFLD" id="SFLDG01132">
    <property type="entry name" value="C1.5.3:_5'-Nucleotidase_Like"/>
    <property type="match status" value="1"/>
</dbReference>
<dbReference type="InterPro" id="IPR006439">
    <property type="entry name" value="HAD-SF_hydro_IA"/>
</dbReference>
<gene>
    <name evidence="1" type="ORF">GH266_17150</name>
</gene>
<evidence type="ECO:0000313" key="1">
    <source>
        <dbReference type="EMBL" id="QGZ36065.1"/>
    </source>
</evidence>
<dbReference type="RefSeq" id="WP_158194913.1">
    <property type="nucleotide sequence ID" value="NZ_CP046908.1"/>
</dbReference>
<sequence length="245" mass="27733">MTVSEREGRHAHEQDLRVFTGVEAWVFDLDNTLYPPSSDLFSQIDARISDYIARHLGLAADEARAKQKAFYRDYGTTLRGLMIEHQIEPDAFLEYVHDIDYSPVQPNPQLGQAIARLPGRKYIFTNGDRPHAERTAARLGISEHFDDIFDIVAAGLLPKPNLETYNRFLEKTGVSPARAAMFEDLARNLQVPHKLGMRSVLLVPEGTRDVFREEWEMEGQNAPHVDFVTDDLTGFLNAVHGAMRA</sequence>
<dbReference type="Proteomes" id="UP000435648">
    <property type="component" value="Chromosome"/>
</dbReference>